<dbReference type="PANTHER" id="PTHR23427">
    <property type="entry name" value="SURFEIT LOCUS PROTEIN"/>
    <property type="match status" value="1"/>
</dbReference>
<dbReference type="InterPro" id="IPR045214">
    <property type="entry name" value="Surf1/Surf4"/>
</dbReference>
<gene>
    <name evidence="7" type="ORF">AUC69_01570</name>
</gene>
<keyword evidence="3 6" id="KW-0812">Transmembrane</keyword>
<comment type="caution">
    <text evidence="7">The sequence shown here is derived from an EMBL/GenBank/DDBJ whole genome shotgun (WGS) entry which is preliminary data.</text>
</comment>
<evidence type="ECO:0000256" key="1">
    <source>
        <dbReference type="ARBA" id="ARBA00004370"/>
    </source>
</evidence>
<dbReference type="EMBL" id="LPWF01000024">
    <property type="protein sequence ID" value="ODR97824.1"/>
    <property type="molecule type" value="Genomic_DNA"/>
</dbReference>
<evidence type="ECO:0000256" key="4">
    <source>
        <dbReference type="ARBA" id="ARBA00022989"/>
    </source>
</evidence>
<dbReference type="Pfam" id="PF02104">
    <property type="entry name" value="SURF1"/>
    <property type="match status" value="1"/>
</dbReference>
<dbReference type="PROSITE" id="PS50895">
    <property type="entry name" value="SURF1"/>
    <property type="match status" value="1"/>
</dbReference>
<evidence type="ECO:0000256" key="3">
    <source>
        <dbReference type="ARBA" id="ARBA00022692"/>
    </source>
</evidence>
<keyword evidence="5 6" id="KW-0472">Membrane</keyword>
<comment type="similarity">
    <text evidence="2 6">Belongs to the SURF1 family.</text>
</comment>
<evidence type="ECO:0000256" key="5">
    <source>
        <dbReference type="ARBA" id="ARBA00023136"/>
    </source>
</evidence>
<sequence>MQTSGLLKLTIATLLGLALLIGLGVWQLQRLEWKEGIISRIEARTERKPMSLQQAIALTREGGNTAYYPVRAEGRFHHSRERYLYTLSLEGEPGWHVITPLETVDGIFVLVDRGFVPDALRDPSSRRLGQIEEVVTVTGLVRTPEEQSVFIPDNDDKANQWFSRDLPAMARSMFPGGTVQVAPFFLEAGASDVPGGWPEAARPGSSSITTTCNMPSLGSAWRCAWW</sequence>
<evidence type="ECO:0000256" key="2">
    <source>
        <dbReference type="ARBA" id="ARBA00007165"/>
    </source>
</evidence>
<name>A0A1E3VWC1_9HYPH</name>
<dbReference type="OrthoDB" id="6079986at2"/>
<comment type="subcellular location">
    <subcellularLocation>
        <location evidence="6">Cell membrane</location>
        <topology evidence="6">Multi-pass membrane protein</topology>
    </subcellularLocation>
    <subcellularLocation>
        <location evidence="1">Membrane</location>
    </subcellularLocation>
</comment>
<keyword evidence="4 6" id="KW-1133">Transmembrane helix</keyword>
<accession>A0A1E3VWC1</accession>
<organism evidence="7 8">
    <name type="scientific">Methyloceanibacter superfactus</name>
    <dbReference type="NCBI Taxonomy" id="1774969"/>
    <lineage>
        <taxon>Bacteria</taxon>
        <taxon>Pseudomonadati</taxon>
        <taxon>Pseudomonadota</taxon>
        <taxon>Alphaproteobacteria</taxon>
        <taxon>Hyphomicrobiales</taxon>
        <taxon>Hyphomicrobiaceae</taxon>
        <taxon>Methyloceanibacter</taxon>
    </lineage>
</organism>
<dbReference type="PANTHER" id="PTHR23427:SF2">
    <property type="entry name" value="SURFEIT LOCUS PROTEIN 1"/>
    <property type="match status" value="1"/>
</dbReference>
<dbReference type="Proteomes" id="UP000094472">
    <property type="component" value="Unassembled WGS sequence"/>
</dbReference>
<reference evidence="7 8" key="1">
    <citation type="journal article" date="2016" name="Environ. Microbiol.">
        <title>New Methyloceanibacter diversity from North Sea sediments includes methanotroph containing solely the soluble methane monooxygenase.</title>
        <authorList>
            <person name="Vekeman B."/>
            <person name="Kerckhof F.M."/>
            <person name="Cremers G."/>
            <person name="de Vos P."/>
            <person name="Vandamme P."/>
            <person name="Boon N."/>
            <person name="Op den Camp H.J."/>
            <person name="Heylen K."/>
        </authorList>
    </citation>
    <scope>NUCLEOTIDE SEQUENCE [LARGE SCALE GENOMIC DNA]</scope>
    <source>
        <strain evidence="7 8">R-67175</strain>
    </source>
</reference>
<feature type="transmembrane region" description="Helical" evidence="6">
    <location>
        <begin position="6"/>
        <end position="26"/>
    </location>
</feature>
<dbReference type="GO" id="GO:0005886">
    <property type="term" value="C:plasma membrane"/>
    <property type="evidence" value="ECO:0007669"/>
    <property type="project" value="UniProtKB-SubCell"/>
</dbReference>
<dbReference type="InterPro" id="IPR002994">
    <property type="entry name" value="Surf1/Shy1"/>
</dbReference>
<proteinExistence type="inferred from homology"/>
<protein>
    <recommendedName>
        <fullName evidence="6">SURF1-like protein</fullName>
    </recommendedName>
</protein>
<dbReference type="CDD" id="cd06662">
    <property type="entry name" value="SURF1"/>
    <property type="match status" value="1"/>
</dbReference>
<evidence type="ECO:0000313" key="7">
    <source>
        <dbReference type="EMBL" id="ODR97824.1"/>
    </source>
</evidence>
<comment type="caution">
    <text evidence="6">Lacks conserved residue(s) required for the propagation of feature annotation.</text>
</comment>
<evidence type="ECO:0000313" key="8">
    <source>
        <dbReference type="Proteomes" id="UP000094472"/>
    </source>
</evidence>
<keyword evidence="6" id="KW-1003">Cell membrane</keyword>
<evidence type="ECO:0000256" key="6">
    <source>
        <dbReference type="RuleBase" id="RU363076"/>
    </source>
</evidence>
<dbReference type="AlphaFoldDB" id="A0A1E3VWC1"/>
<keyword evidence="8" id="KW-1185">Reference proteome</keyword>
<dbReference type="STRING" id="1774969.AUC69_01570"/>